<protein>
    <submittedName>
        <fullName evidence="2">Uncharacterized protein</fullName>
    </submittedName>
</protein>
<proteinExistence type="predicted"/>
<reference evidence="2" key="1">
    <citation type="submission" date="2023-01" db="EMBL/GenBank/DDBJ databases">
        <title>Genome assembly of the deep-sea coral Lophelia pertusa.</title>
        <authorList>
            <person name="Herrera S."/>
            <person name="Cordes E."/>
        </authorList>
    </citation>
    <scope>NUCLEOTIDE SEQUENCE</scope>
    <source>
        <strain evidence="2">USNM1676648</strain>
        <tissue evidence="2">Polyp</tissue>
    </source>
</reference>
<keyword evidence="3" id="KW-1185">Reference proteome</keyword>
<evidence type="ECO:0000313" key="3">
    <source>
        <dbReference type="Proteomes" id="UP001163046"/>
    </source>
</evidence>
<gene>
    <name evidence="2" type="ORF">OS493_019853</name>
</gene>
<accession>A0A9X0CR48</accession>
<evidence type="ECO:0000256" key="1">
    <source>
        <dbReference type="SAM" id="MobiDB-lite"/>
    </source>
</evidence>
<evidence type="ECO:0000313" key="2">
    <source>
        <dbReference type="EMBL" id="KAJ7372401.1"/>
    </source>
</evidence>
<feature type="region of interest" description="Disordered" evidence="1">
    <location>
        <begin position="1"/>
        <end position="47"/>
    </location>
</feature>
<comment type="caution">
    <text evidence="2">The sequence shown here is derived from an EMBL/GenBank/DDBJ whole genome shotgun (WGS) entry which is preliminary data.</text>
</comment>
<dbReference type="Proteomes" id="UP001163046">
    <property type="component" value="Unassembled WGS sequence"/>
</dbReference>
<dbReference type="EMBL" id="MU826837">
    <property type="protein sequence ID" value="KAJ7372401.1"/>
    <property type="molecule type" value="Genomic_DNA"/>
</dbReference>
<feature type="compositionally biased region" description="Polar residues" evidence="1">
    <location>
        <begin position="20"/>
        <end position="40"/>
    </location>
</feature>
<feature type="region of interest" description="Disordered" evidence="1">
    <location>
        <begin position="108"/>
        <end position="128"/>
    </location>
</feature>
<organism evidence="2 3">
    <name type="scientific">Desmophyllum pertusum</name>
    <dbReference type="NCBI Taxonomy" id="174260"/>
    <lineage>
        <taxon>Eukaryota</taxon>
        <taxon>Metazoa</taxon>
        <taxon>Cnidaria</taxon>
        <taxon>Anthozoa</taxon>
        <taxon>Hexacorallia</taxon>
        <taxon>Scleractinia</taxon>
        <taxon>Caryophylliina</taxon>
        <taxon>Caryophylliidae</taxon>
        <taxon>Desmophyllum</taxon>
    </lineage>
</organism>
<dbReference type="AlphaFoldDB" id="A0A9X0CR48"/>
<sequence length="128" mass="14256">MMSSPTTKRKSTSNRKTLITDHSSSTPRPASEQRNGSTFDARTLESPSRKPAHLYKLWTGVMHICSHKFKPKQVKTRDLREKCREHTAKESPIWERKVASGNVSGAALAPSAQMSGDSMAVHKTQSLH</sequence>
<name>A0A9X0CR48_9CNID</name>